<sequence>MNEPTRADAVADPASPYALRKLASIALDALADGAAARGGPLPAGGPEQVAARTRALCTPVLPEEGVGAADALYDVARAAAEGAADPSDPHCVAHLHCPPLAVAAAADLVASALNPSMDSWDQAPAAAVIEAEVTAALARLVYPHHPAPDAVITSGGTESNLVALLLGRERARATGARTVQVLVGANAHHSVRRAAWMLGLPTPLVVDCPGGRMSPAALDRALVECAGPALVVATAGTTDEGLIDPLPEIAEVARFHGAELHVDAAYGGPLLFSDTLAPRLAGIEHAVSVTYDLHKLGWQPVAAGVLAVADAQVLEPLALTADYLNADDDTEAGLPDLLGRSIRTSRRPDVLKIATTLRALGRRGLGATVEHCVRTAADVARAVDAHPALRRRPGDVGISTVLFRPAAADALPDADGDELVAAVRRDLLAEGRAVLGRATVADGDGRQRLWLKVTLLHPSTTGDDLAPLLDLIAEQAERLAPASMAA</sequence>
<dbReference type="Pfam" id="PF00282">
    <property type="entry name" value="Pyridoxal_deC"/>
    <property type="match status" value="1"/>
</dbReference>
<proteinExistence type="inferred from homology"/>
<gene>
    <name evidence="7" type="ORF">GCM10010315_34460</name>
</gene>
<keyword evidence="7" id="KW-0032">Aminotransferase</keyword>
<evidence type="ECO:0000313" key="8">
    <source>
        <dbReference type="Proteomes" id="UP001500886"/>
    </source>
</evidence>
<dbReference type="InterPro" id="IPR015424">
    <property type="entry name" value="PyrdxlP-dep_Trfase"/>
</dbReference>
<dbReference type="Proteomes" id="UP001500886">
    <property type="component" value="Unassembled WGS sequence"/>
</dbReference>
<evidence type="ECO:0000256" key="4">
    <source>
        <dbReference type="ARBA" id="ARBA00022898"/>
    </source>
</evidence>
<dbReference type="Gene3D" id="3.40.640.10">
    <property type="entry name" value="Type I PLP-dependent aspartate aminotransferase-like (Major domain)"/>
    <property type="match status" value="1"/>
</dbReference>
<dbReference type="Gene3D" id="3.90.1150.10">
    <property type="entry name" value="Aspartate Aminotransferase, domain 1"/>
    <property type="match status" value="1"/>
</dbReference>
<dbReference type="SUPFAM" id="SSF53383">
    <property type="entry name" value="PLP-dependent transferases"/>
    <property type="match status" value="1"/>
</dbReference>
<accession>A0ABP6GBZ8</accession>
<keyword evidence="5 6" id="KW-0456">Lyase</keyword>
<dbReference type="InterPro" id="IPR002129">
    <property type="entry name" value="PyrdxlP-dep_de-COase"/>
</dbReference>
<evidence type="ECO:0000256" key="2">
    <source>
        <dbReference type="ARBA" id="ARBA00009533"/>
    </source>
</evidence>
<protein>
    <submittedName>
        <fullName evidence="7">Aminotransferase class V-fold PLP-dependent enzyme</fullName>
    </submittedName>
</protein>
<dbReference type="InterPro" id="IPR015422">
    <property type="entry name" value="PyrdxlP-dep_Trfase_small"/>
</dbReference>
<dbReference type="GO" id="GO:0008483">
    <property type="term" value="F:transaminase activity"/>
    <property type="evidence" value="ECO:0007669"/>
    <property type="project" value="UniProtKB-KW"/>
</dbReference>
<name>A0ABP6GBZ8_9ACTN</name>
<keyword evidence="3" id="KW-0210">Decarboxylase</keyword>
<evidence type="ECO:0000256" key="6">
    <source>
        <dbReference type="RuleBase" id="RU000382"/>
    </source>
</evidence>
<keyword evidence="7" id="KW-0808">Transferase</keyword>
<comment type="caution">
    <text evidence="7">The sequence shown here is derived from an EMBL/GenBank/DDBJ whole genome shotgun (WGS) entry which is preliminary data.</text>
</comment>
<evidence type="ECO:0000256" key="5">
    <source>
        <dbReference type="ARBA" id="ARBA00023239"/>
    </source>
</evidence>
<organism evidence="7 8">
    <name type="scientific">Streptomyces luteosporeus</name>
    <dbReference type="NCBI Taxonomy" id="173856"/>
    <lineage>
        <taxon>Bacteria</taxon>
        <taxon>Bacillati</taxon>
        <taxon>Actinomycetota</taxon>
        <taxon>Actinomycetes</taxon>
        <taxon>Kitasatosporales</taxon>
        <taxon>Streptomycetaceae</taxon>
        <taxon>Streptomyces</taxon>
    </lineage>
</organism>
<dbReference type="RefSeq" id="WP_344436222.1">
    <property type="nucleotide sequence ID" value="NZ_BAAASL010000012.1"/>
</dbReference>
<keyword evidence="4 6" id="KW-0663">Pyridoxal phosphate</keyword>
<evidence type="ECO:0000313" key="7">
    <source>
        <dbReference type="EMBL" id="GAA2718630.1"/>
    </source>
</evidence>
<dbReference type="InterPro" id="IPR015421">
    <property type="entry name" value="PyrdxlP-dep_Trfase_major"/>
</dbReference>
<comment type="similarity">
    <text evidence="2 6">Belongs to the group II decarboxylase family.</text>
</comment>
<dbReference type="EMBL" id="BAAASL010000012">
    <property type="protein sequence ID" value="GAA2718630.1"/>
    <property type="molecule type" value="Genomic_DNA"/>
</dbReference>
<dbReference type="PANTHER" id="PTHR45677:SF8">
    <property type="entry name" value="CYSTEINE SULFINIC ACID DECARBOXYLASE"/>
    <property type="match status" value="1"/>
</dbReference>
<evidence type="ECO:0000256" key="3">
    <source>
        <dbReference type="ARBA" id="ARBA00022793"/>
    </source>
</evidence>
<dbReference type="PANTHER" id="PTHR45677">
    <property type="entry name" value="GLUTAMATE DECARBOXYLASE-RELATED"/>
    <property type="match status" value="1"/>
</dbReference>
<comment type="cofactor">
    <cofactor evidence="1 6">
        <name>pyridoxal 5'-phosphate</name>
        <dbReference type="ChEBI" id="CHEBI:597326"/>
    </cofactor>
</comment>
<evidence type="ECO:0000256" key="1">
    <source>
        <dbReference type="ARBA" id="ARBA00001933"/>
    </source>
</evidence>
<keyword evidence="8" id="KW-1185">Reference proteome</keyword>
<reference evidence="8" key="1">
    <citation type="journal article" date="2019" name="Int. J. Syst. Evol. Microbiol.">
        <title>The Global Catalogue of Microorganisms (GCM) 10K type strain sequencing project: providing services to taxonomists for standard genome sequencing and annotation.</title>
        <authorList>
            <consortium name="The Broad Institute Genomics Platform"/>
            <consortium name="The Broad Institute Genome Sequencing Center for Infectious Disease"/>
            <person name="Wu L."/>
            <person name="Ma J."/>
        </authorList>
    </citation>
    <scope>NUCLEOTIDE SEQUENCE [LARGE SCALE GENOMIC DNA]</scope>
    <source>
        <strain evidence="8">JCM 4542</strain>
    </source>
</reference>